<accession>A0A3M8LA34</accession>
<dbReference type="RefSeq" id="WP_123045809.1">
    <property type="nucleotide sequence ID" value="NZ_RDSR01000011.1"/>
</dbReference>
<dbReference type="Proteomes" id="UP000279859">
    <property type="component" value="Unassembled WGS sequence"/>
</dbReference>
<keyword evidence="2" id="KW-1185">Reference proteome</keyword>
<dbReference type="OrthoDB" id="5122140at2"/>
<gene>
    <name evidence="1" type="ORF">EEJ31_08120</name>
</gene>
<reference evidence="1 2" key="1">
    <citation type="submission" date="2018-11" db="EMBL/GenBank/DDBJ databases">
        <title>Cryobacterium sp. nov., isolated from rhizosphere soil of lettuce.</title>
        <authorList>
            <person name="Wang Y."/>
        </authorList>
    </citation>
    <scope>NUCLEOTIDE SEQUENCE [LARGE SCALE GENOMIC DNA]</scope>
    <source>
        <strain evidence="1 2">NEAU-85</strain>
    </source>
</reference>
<dbReference type="EMBL" id="RDSR01000011">
    <property type="protein sequence ID" value="RNE62361.1"/>
    <property type="molecule type" value="Genomic_DNA"/>
</dbReference>
<name>A0A3M8LA34_9MICO</name>
<dbReference type="AlphaFoldDB" id="A0A3M8LA34"/>
<comment type="caution">
    <text evidence="1">The sequence shown here is derived from an EMBL/GenBank/DDBJ whole genome shotgun (WGS) entry which is preliminary data.</text>
</comment>
<protein>
    <submittedName>
        <fullName evidence="1">Uncharacterized protein</fullName>
    </submittedName>
</protein>
<evidence type="ECO:0000313" key="2">
    <source>
        <dbReference type="Proteomes" id="UP000279859"/>
    </source>
</evidence>
<proteinExistence type="predicted"/>
<sequence>MAEHSWPLRSALPAGHDPFTKTDLIGFLDHFDDETPIWLDNYRQLRPITQYPIDLMIGAADGIHLA</sequence>
<evidence type="ECO:0000313" key="1">
    <source>
        <dbReference type="EMBL" id="RNE62361.1"/>
    </source>
</evidence>
<organism evidence="1 2">
    <name type="scientific">Cryobacterium tepidiphilum</name>
    <dbReference type="NCBI Taxonomy" id="2486026"/>
    <lineage>
        <taxon>Bacteria</taxon>
        <taxon>Bacillati</taxon>
        <taxon>Actinomycetota</taxon>
        <taxon>Actinomycetes</taxon>
        <taxon>Micrococcales</taxon>
        <taxon>Microbacteriaceae</taxon>
        <taxon>Cryobacterium</taxon>
    </lineage>
</organism>